<evidence type="ECO:0000256" key="8">
    <source>
        <dbReference type="ARBA" id="ARBA00022912"/>
    </source>
</evidence>
<comment type="caution">
    <text evidence="17">The sequence shown here is derived from an EMBL/GenBank/DDBJ whole genome shotgun (WGS) entry which is preliminary data.</text>
</comment>
<dbReference type="InterPro" id="IPR029021">
    <property type="entry name" value="Prot-tyrosine_phosphatase-like"/>
</dbReference>
<evidence type="ECO:0000256" key="6">
    <source>
        <dbReference type="ARBA" id="ARBA00022490"/>
    </source>
</evidence>
<feature type="domain" description="Tyrosine-protein phosphatase" evidence="15">
    <location>
        <begin position="13"/>
        <end position="160"/>
    </location>
</feature>
<proteinExistence type="inferred from homology"/>
<sequence>MTDVDEASYSPWNFSWVVEKKLAAMAWPQTPANLRFLLDQGIRHLITLSPEKRPPIHSFPDLGWTEISIKEFEAPSISQIKKFIDICQRCIIAEKPVGIHCRMGRGRTGVMAACYLVHFYNQSPERAMITIRMMRPGSVETYEQERAVIKYNDYLRSIDAE</sequence>
<dbReference type="PROSITE" id="PS50056">
    <property type="entry name" value="TYR_PHOSPHATASE_2"/>
    <property type="match status" value="1"/>
</dbReference>
<dbReference type="EC" id="3.1.3.48" evidence="4"/>
<evidence type="ECO:0000313" key="17">
    <source>
        <dbReference type="EMBL" id="KAK7871029.1"/>
    </source>
</evidence>
<comment type="catalytic activity">
    <reaction evidence="10">
        <text>O-phospho-L-seryl-[protein] + H2O = L-seryl-[protein] + phosphate</text>
        <dbReference type="Rhea" id="RHEA:20629"/>
        <dbReference type="Rhea" id="RHEA-COMP:9863"/>
        <dbReference type="Rhea" id="RHEA-COMP:11604"/>
        <dbReference type="ChEBI" id="CHEBI:15377"/>
        <dbReference type="ChEBI" id="CHEBI:29999"/>
        <dbReference type="ChEBI" id="CHEBI:43474"/>
        <dbReference type="ChEBI" id="CHEBI:83421"/>
        <dbReference type="EC" id="3.1.3.16"/>
    </reaction>
</comment>
<dbReference type="PROSITE" id="PS50054">
    <property type="entry name" value="TYR_PHOSPHATASE_DUAL"/>
    <property type="match status" value="1"/>
</dbReference>
<evidence type="ECO:0000256" key="14">
    <source>
        <dbReference type="ARBA" id="ARBA00081937"/>
    </source>
</evidence>
<dbReference type="GO" id="GO:0005634">
    <property type="term" value="C:nucleus"/>
    <property type="evidence" value="ECO:0007669"/>
    <property type="project" value="UniProtKB-SubCell"/>
</dbReference>
<dbReference type="InterPro" id="IPR050561">
    <property type="entry name" value="PTP"/>
</dbReference>
<dbReference type="InterPro" id="IPR057023">
    <property type="entry name" value="PTP-SAK"/>
</dbReference>
<evidence type="ECO:0000259" key="16">
    <source>
        <dbReference type="PROSITE" id="PS50056"/>
    </source>
</evidence>
<dbReference type="CDD" id="cd14504">
    <property type="entry name" value="DUSP23"/>
    <property type="match status" value="1"/>
</dbReference>
<name>A0AAN9WBP6_9ORTH</name>
<dbReference type="FunFam" id="3.90.190.10:FF:000063">
    <property type="entry name" value="Dual specificity phosphatase 23"/>
    <property type="match status" value="1"/>
</dbReference>
<evidence type="ECO:0000313" key="18">
    <source>
        <dbReference type="Proteomes" id="UP001378592"/>
    </source>
</evidence>
<evidence type="ECO:0000256" key="1">
    <source>
        <dbReference type="ARBA" id="ARBA00004123"/>
    </source>
</evidence>
<dbReference type="Gene3D" id="3.90.190.10">
    <property type="entry name" value="Protein tyrosine phosphatase superfamily"/>
    <property type="match status" value="1"/>
</dbReference>
<evidence type="ECO:0000256" key="12">
    <source>
        <dbReference type="ARBA" id="ARBA00053915"/>
    </source>
</evidence>
<comment type="subcellular location">
    <subcellularLocation>
        <location evidence="2">Cytoplasm</location>
        <location evidence="2">Cytosol</location>
    </subcellularLocation>
    <subcellularLocation>
        <location evidence="1">Nucleus</location>
    </subcellularLocation>
</comment>
<dbReference type="GO" id="GO:0004725">
    <property type="term" value="F:protein tyrosine phosphatase activity"/>
    <property type="evidence" value="ECO:0007669"/>
    <property type="project" value="UniProtKB-EC"/>
</dbReference>
<comment type="catalytic activity">
    <reaction evidence="11">
        <text>O-phospho-L-threonyl-[protein] + H2O = L-threonyl-[protein] + phosphate</text>
        <dbReference type="Rhea" id="RHEA:47004"/>
        <dbReference type="Rhea" id="RHEA-COMP:11060"/>
        <dbReference type="Rhea" id="RHEA-COMP:11605"/>
        <dbReference type="ChEBI" id="CHEBI:15377"/>
        <dbReference type="ChEBI" id="CHEBI:30013"/>
        <dbReference type="ChEBI" id="CHEBI:43474"/>
        <dbReference type="ChEBI" id="CHEBI:61977"/>
        <dbReference type="EC" id="3.1.3.16"/>
    </reaction>
</comment>
<dbReference type="InterPro" id="IPR016130">
    <property type="entry name" value="Tyr_Pase_AS"/>
</dbReference>
<dbReference type="AlphaFoldDB" id="A0AAN9WBP6"/>
<dbReference type="GO" id="GO:0005829">
    <property type="term" value="C:cytosol"/>
    <property type="evidence" value="ECO:0007669"/>
    <property type="project" value="UniProtKB-SubCell"/>
</dbReference>
<evidence type="ECO:0000256" key="3">
    <source>
        <dbReference type="ARBA" id="ARBA00008601"/>
    </source>
</evidence>
<keyword evidence="9" id="KW-0539">Nucleus</keyword>
<dbReference type="PANTHER" id="PTHR23339">
    <property type="entry name" value="TYROSINE SPECIFIC PROTEIN PHOSPHATASE AND DUAL SPECIFICITY PROTEIN PHOSPHATASE"/>
    <property type="match status" value="1"/>
</dbReference>
<dbReference type="InterPro" id="IPR020422">
    <property type="entry name" value="TYR_PHOSPHATASE_DUAL_dom"/>
</dbReference>
<evidence type="ECO:0000256" key="10">
    <source>
        <dbReference type="ARBA" id="ARBA00047761"/>
    </source>
</evidence>
<evidence type="ECO:0000256" key="2">
    <source>
        <dbReference type="ARBA" id="ARBA00004514"/>
    </source>
</evidence>
<keyword evidence="7" id="KW-0378">Hydrolase</keyword>
<comment type="function">
    <text evidence="12">Protein phosphatase that mediates dephosphorylation of proteins phosphorylated on Tyr and Ser/Thr residues. In vitro, it can dephosphorylate p44-ERK1 (MAPK3) but not p54 SAPK-beta (MAPK10) in vitro. Able to enhance activation of JNK and p38 (MAPK14).</text>
</comment>
<feature type="domain" description="Tyrosine specific protein phosphatases" evidence="16">
    <location>
        <begin position="81"/>
        <end position="146"/>
    </location>
</feature>
<evidence type="ECO:0000259" key="15">
    <source>
        <dbReference type="PROSITE" id="PS50054"/>
    </source>
</evidence>
<keyword evidence="8" id="KW-0904">Protein phosphatase</keyword>
<dbReference type="PROSITE" id="PS00383">
    <property type="entry name" value="TYR_PHOSPHATASE_1"/>
    <property type="match status" value="1"/>
</dbReference>
<protein>
    <recommendedName>
        <fullName evidence="13">Dual specificity protein phosphatase 23</fullName>
        <ecNumber evidence="5">3.1.3.16</ecNumber>
        <ecNumber evidence="4">3.1.3.48</ecNumber>
    </recommendedName>
    <alternativeName>
        <fullName evidence="14">Low molecular mass dual specificity phosphatase 3</fullName>
    </alternativeName>
</protein>
<keyword evidence="6" id="KW-0963">Cytoplasm</keyword>
<evidence type="ECO:0000256" key="7">
    <source>
        <dbReference type="ARBA" id="ARBA00022801"/>
    </source>
</evidence>
<gene>
    <name evidence="17" type="ORF">R5R35_014093</name>
</gene>
<dbReference type="InterPro" id="IPR003595">
    <property type="entry name" value="Tyr_Pase_cat"/>
</dbReference>
<accession>A0AAN9WBP6</accession>
<dbReference type="EC" id="3.1.3.16" evidence="5"/>
<evidence type="ECO:0000256" key="4">
    <source>
        <dbReference type="ARBA" id="ARBA00013064"/>
    </source>
</evidence>
<dbReference type="InterPro" id="IPR000387">
    <property type="entry name" value="Tyr_Pase_dom"/>
</dbReference>
<evidence type="ECO:0000256" key="5">
    <source>
        <dbReference type="ARBA" id="ARBA00013081"/>
    </source>
</evidence>
<dbReference type="Pfam" id="PF22784">
    <property type="entry name" value="PTP-SAK"/>
    <property type="match status" value="1"/>
</dbReference>
<comment type="similarity">
    <text evidence="3">Belongs to the protein-tyrosine phosphatase family. Non-receptor class dual specificity subfamily.</text>
</comment>
<evidence type="ECO:0000256" key="11">
    <source>
        <dbReference type="ARBA" id="ARBA00048336"/>
    </source>
</evidence>
<dbReference type="SUPFAM" id="SSF52799">
    <property type="entry name" value="(Phosphotyrosine protein) phosphatases II"/>
    <property type="match status" value="1"/>
</dbReference>
<reference evidence="17 18" key="1">
    <citation type="submission" date="2024-03" db="EMBL/GenBank/DDBJ databases">
        <title>The genome assembly and annotation of the cricket Gryllus longicercus Weissman &amp; Gray.</title>
        <authorList>
            <person name="Szrajer S."/>
            <person name="Gray D."/>
            <person name="Ylla G."/>
        </authorList>
    </citation>
    <scope>NUCLEOTIDE SEQUENCE [LARGE SCALE GENOMIC DNA]</scope>
    <source>
        <strain evidence="17">DAG 2021-001</strain>
        <tissue evidence="17">Whole body minus gut</tissue>
    </source>
</reference>
<keyword evidence="18" id="KW-1185">Reference proteome</keyword>
<evidence type="ECO:0000256" key="13">
    <source>
        <dbReference type="ARBA" id="ARBA00068789"/>
    </source>
</evidence>
<organism evidence="17 18">
    <name type="scientific">Gryllus longicercus</name>
    <dbReference type="NCBI Taxonomy" id="2509291"/>
    <lineage>
        <taxon>Eukaryota</taxon>
        <taxon>Metazoa</taxon>
        <taxon>Ecdysozoa</taxon>
        <taxon>Arthropoda</taxon>
        <taxon>Hexapoda</taxon>
        <taxon>Insecta</taxon>
        <taxon>Pterygota</taxon>
        <taxon>Neoptera</taxon>
        <taxon>Polyneoptera</taxon>
        <taxon>Orthoptera</taxon>
        <taxon>Ensifera</taxon>
        <taxon>Gryllidea</taxon>
        <taxon>Grylloidea</taxon>
        <taxon>Gryllidae</taxon>
        <taxon>Gryllinae</taxon>
        <taxon>Gryllus</taxon>
    </lineage>
</organism>
<dbReference type="SMART" id="SM00404">
    <property type="entry name" value="PTPc_motif"/>
    <property type="match status" value="1"/>
</dbReference>
<evidence type="ECO:0000256" key="9">
    <source>
        <dbReference type="ARBA" id="ARBA00023242"/>
    </source>
</evidence>
<dbReference type="EMBL" id="JAZDUA010000047">
    <property type="protein sequence ID" value="KAK7871029.1"/>
    <property type="molecule type" value="Genomic_DNA"/>
</dbReference>
<dbReference type="Proteomes" id="UP001378592">
    <property type="component" value="Unassembled WGS sequence"/>
</dbReference>
<dbReference type="GO" id="GO:0004722">
    <property type="term" value="F:protein serine/threonine phosphatase activity"/>
    <property type="evidence" value="ECO:0007669"/>
    <property type="project" value="UniProtKB-EC"/>
</dbReference>